<evidence type="ECO:0000256" key="2">
    <source>
        <dbReference type="ARBA" id="ARBA00004370"/>
    </source>
</evidence>
<dbReference type="PRINTS" id="PR00344">
    <property type="entry name" value="BCTRLSENSOR"/>
</dbReference>
<dbReference type="PANTHER" id="PTHR45453:SF1">
    <property type="entry name" value="PHOSPHATE REGULON SENSOR PROTEIN PHOR"/>
    <property type="match status" value="1"/>
</dbReference>
<keyword evidence="8" id="KW-0472">Membrane</keyword>
<gene>
    <name evidence="10" type="ORF">J2Z43_000875</name>
</gene>
<evidence type="ECO:0000259" key="9">
    <source>
        <dbReference type="PROSITE" id="PS50109"/>
    </source>
</evidence>
<dbReference type="SUPFAM" id="SSF55874">
    <property type="entry name" value="ATPase domain of HSP90 chaperone/DNA topoisomerase II/histidine kinase"/>
    <property type="match status" value="1"/>
</dbReference>
<dbReference type="Pfam" id="PF00512">
    <property type="entry name" value="HisKA"/>
    <property type="match status" value="1"/>
</dbReference>
<keyword evidence="5" id="KW-0808">Transferase</keyword>
<accession>A0ABS4E960</accession>
<keyword evidence="6 10" id="KW-0418">Kinase</keyword>
<dbReference type="RefSeq" id="WP_209455996.1">
    <property type="nucleotide sequence ID" value="NZ_JAGGJX010000001.1"/>
</dbReference>
<evidence type="ECO:0000256" key="8">
    <source>
        <dbReference type="SAM" id="Phobius"/>
    </source>
</evidence>
<dbReference type="InterPro" id="IPR036890">
    <property type="entry name" value="HATPase_C_sf"/>
</dbReference>
<feature type="transmembrane region" description="Helical" evidence="8">
    <location>
        <begin position="72"/>
        <end position="91"/>
    </location>
</feature>
<evidence type="ECO:0000256" key="4">
    <source>
        <dbReference type="ARBA" id="ARBA00022553"/>
    </source>
</evidence>
<proteinExistence type="predicted"/>
<dbReference type="EC" id="2.7.13.3" evidence="3"/>
<evidence type="ECO:0000256" key="1">
    <source>
        <dbReference type="ARBA" id="ARBA00000085"/>
    </source>
</evidence>
<keyword evidence="11" id="KW-1185">Reference proteome</keyword>
<dbReference type="SMART" id="SM00387">
    <property type="entry name" value="HATPase_c"/>
    <property type="match status" value="1"/>
</dbReference>
<keyword evidence="4" id="KW-0597">Phosphoprotein</keyword>
<dbReference type="Pfam" id="PF02518">
    <property type="entry name" value="HATPase_c"/>
    <property type="match status" value="1"/>
</dbReference>
<reference evidence="10 11" key="1">
    <citation type="submission" date="2021-03" db="EMBL/GenBank/DDBJ databases">
        <title>Genomic Encyclopedia of Type Strains, Phase IV (KMG-IV): sequencing the most valuable type-strain genomes for metagenomic binning, comparative biology and taxonomic classification.</title>
        <authorList>
            <person name="Goeker M."/>
        </authorList>
    </citation>
    <scope>NUCLEOTIDE SEQUENCE [LARGE SCALE GENOMIC DNA]</scope>
    <source>
        <strain evidence="10 11">DSM 1289</strain>
    </source>
</reference>
<dbReference type="InterPro" id="IPR004358">
    <property type="entry name" value="Sig_transdc_His_kin-like_C"/>
</dbReference>
<dbReference type="Proteomes" id="UP000767291">
    <property type="component" value="Unassembled WGS sequence"/>
</dbReference>
<dbReference type="GO" id="GO:0016301">
    <property type="term" value="F:kinase activity"/>
    <property type="evidence" value="ECO:0007669"/>
    <property type="project" value="UniProtKB-KW"/>
</dbReference>
<dbReference type="PROSITE" id="PS50109">
    <property type="entry name" value="HIS_KIN"/>
    <property type="match status" value="1"/>
</dbReference>
<name>A0ABS4E960_9FIRM</name>
<keyword evidence="8" id="KW-1133">Transmembrane helix</keyword>
<dbReference type="InterPro" id="IPR050351">
    <property type="entry name" value="BphY/WalK/GraS-like"/>
</dbReference>
<keyword evidence="8" id="KW-0812">Transmembrane</keyword>
<dbReference type="Gene3D" id="1.10.287.130">
    <property type="match status" value="1"/>
</dbReference>
<sequence>MILYNFNKHIQYEDNRKLGILINKHPELEKDLIEVFEGDRAYSNSDVDSGKFLEDKYGYTIKNRKSTVIIKTYTKFIVMSILPVGVFVLQIDRSIQKREDRSNIKEIEDFIQCIRHYKDNIYSYKFEEHDQKSSYSLYFRKLENELYELGGKLNVLRDNMVAEERDTKEMVTDISHQLKTPLASLKMSYEIADINTFSEEERSSFLAKGFDEIKKLEGLLDALINVSRLEANMIEIKPTSYSIKTTLKESMSTVFMKAFDKNIEIITEEFEDINILHDPKWTREAFVNVLDNAVKYSESGTSIKLRVQKLINYIIVEIEDEGIGIDKSDYTKIFKRFYRGNAKKVVESEGSGVGLYLVRRILEEQGGSIRVKKSLSGGSVFQLTLPIEKI</sequence>
<evidence type="ECO:0000313" key="10">
    <source>
        <dbReference type="EMBL" id="MBP1854485.1"/>
    </source>
</evidence>
<evidence type="ECO:0000256" key="5">
    <source>
        <dbReference type="ARBA" id="ARBA00022679"/>
    </source>
</evidence>
<evidence type="ECO:0000256" key="7">
    <source>
        <dbReference type="ARBA" id="ARBA00023012"/>
    </source>
</evidence>
<dbReference type="InterPro" id="IPR005467">
    <property type="entry name" value="His_kinase_dom"/>
</dbReference>
<dbReference type="PANTHER" id="PTHR45453">
    <property type="entry name" value="PHOSPHATE REGULON SENSOR PROTEIN PHOR"/>
    <property type="match status" value="1"/>
</dbReference>
<dbReference type="SUPFAM" id="SSF47384">
    <property type="entry name" value="Homodimeric domain of signal transducing histidine kinase"/>
    <property type="match status" value="1"/>
</dbReference>
<keyword evidence="7" id="KW-0902">Two-component regulatory system</keyword>
<dbReference type="EMBL" id="JAGGJX010000001">
    <property type="protein sequence ID" value="MBP1854485.1"/>
    <property type="molecule type" value="Genomic_DNA"/>
</dbReference>
<dbReference type="CDD" id="cd00082">
    <property type="entry name" value="HisKA"/>
    <property type="match status" value="1"/>
</dbReference>
<dbReference type="InterPro" id="IPR036097">
    <property type="entry name" value="HisK_dim/P_sf"/>
</dbReference>
<dbReference type="Gene3D" id="3.30.565.10">
    <property type="entry name" value="Histidine kinase-like ATPase, C-terminal domain"/>
    <property type="match status" value="1"/>
</dbReference>
<comment type="subcellular location">
    <subcellularLocation>
        <location evidence="2">Membrane</location>
    </subcellularLocation>
</comment>
<protein>
    <recommendedName>
        <fullName evidence="3">histidine kinase</fullName>
        <ecNumber evidence="3">2.7.13.3</ecNumber>
    </recommendedName>
</protein>
<dbReference type="InterPro" id="IPR003594">
    <property type="entry name" value="HATPase_dom"/>
</dbReference>
<comment type="catalytic activity">
    <reaction evidence="1">
        <text>ATP + protein L-histidine = ADP + protein N-phospho-L-histidine.</text>
        <dbReference type="EC" id="2.7.13.3"/>
    </reaction>
</comment>
<dbReference type="SMART" id="SM00388">
    <property type="entry name" value="HisKA"/>
    <property type="match status" value="1"/>
</dbReference>
<evidence type="ECO:0000256" key="3">
    <source>
        <dbReference type="ARBA" id="ARBA00012438"/>
    </source>
</evidence>
<feature type="domain" description="Histidine kinase" evidence="9">
    <location>
        <begin position="173"/>
        <end position="389"/>
    </location>
</feature>
<evidence type="ECO:0000313" key="11">
    <source>
        <dbReference type="Proteomes" id="UP000767291"/>
    </source>
</evidence>
<organism evidence="10 11">
    <name type="scientific">Metaclostridioides mangenotii</name>
    <dbReference type="NCBI Taxonomy" id="1540"/>
    <lineage>
        <taxon>Bacteria</taxon>
        <taxon>Bacillati</taxon>
        <taxon>Bacillota</taxon>
        <taxon>Clostridia</taxon>
        <taxon>Peptostreptococcales</taxon>
        <taxon>Peptostreptococcaceae</taxon>
        <taxon>Metaclostridioides</taxon>
    </lineage>
</organism>
<evidence type="ECO:0000256" key="6">
    <source>
        <dbReference type="ARBA" id="ARBA00022777"/>
    </source>
</evidence>
<comment type="caution">
    <text evidence="10">The sequence shown here is derived from an EMBL/GenBank/DDBJ whole genome shotgun (WGS) entry which is preliminary data.</text>
</comment>
<dbReference type="InterPro" id="IPR003661">
    <property type="entry name" value="HisK_dim/P_dom"/>
</dbReference>